<keyword evidence="3" id="KW-0134">Cell wall</keyword>
<reference evidence="10 11" key="1">
    <citation type="submission" date="2012-09" db="EMBL/GenBank/DDBJ databases">
        <title>Genome Sequence of Bacillus sp. DW5-4.</title>
        <authorList>
            <person name="Lai Q."/>
            <person name="Liu Y."/>
            <person name="Shao Z."/>
        </authorList>
    </citation>
    <scope>NUCLEOTIDE SEQUENCE [LARGE SCALE GENOMIC DNA]</scope>
    <source>
        <strain evidence="10 11">DW5-4</strain>
    </source>
</reference>
<dbReference type="InterPro" id="IPR008966">
    <property type="entry name" value="Adhesion_dom_sf"/>
</dbReference>
<gene>
    <name evidence="10" type="ORF">BA70_05670</name>
</gene>
<dbReference type="Proteomes" id="UP000028091">
    <property type="component" value="Unassembled WGS sequence"/>
</dbReference>
<dbReference type="Pfam" id="PF17961">
    <property type="entry name" value="Big_8"/>
    <property type="match status" value="1"/>
</dbReference>
<keyword evidence="8" id="KW-0472">Membrane</keyword>
<dbReference type="EMBL" id="JOTP01000016">
    <property type="protein sequence ID" value="KEP25842.1"/>
    <property type="molecule type" value="Genomic_DNA"/>
</dbReference>
<feature type="transmembrane region" description="Helical" evidence="8">
    <location>
        <begin position="2023"/>
        <end position="2044"/>
    </location>
</feature>
<feature type="domain" description="Gram-positive cocci surface proteins LPxTG" evidence="9">
    <location>
        <begin position="2016"/>
        <end position="2050"/>
    </location>
</feature>
<evidence type="ECO:0000256" key="8">
    <source>
        <dbReference type="SAM" id="Phobius"/>
    </source>
</evidence>
<organism evidence="10 11">
    <name type="scientific">Bacillus zhangzhouensis</name>
    <dbReference type="NCBI Taxonomy" id="1178540"/>
    <lineage>
        <taxon>Bacteria</taxon>
        <taxon>Bacillati</taxon>
        <taxon>Bacillota</taxon>
        <taxon>Bacilli</taxon>
        <taxon>Bacillales</taxon>
        <taxon>Bacillaceae</taxon>
        <taxon>Bacillus</taxon>
    </lineage>
</organism>
<dbReference type="Pfam" id="PF17802">
    <property type="entry name" value="SpaA"/>
    <property type="match status" value="10"/>
</dbReference>
<feature type="compositionally biased region" description="Basic and acidic residues" evidence="7">
    <location>
        <begin position="161"/>
        <end position="190"/>
    </location>
</feature>
<dbReference type="InterPro" id="IPR041033">
    <property type="entry name" value="SpaA_PFL_dom_1"/>
</dbReference>
<dbReference type="SUPFAM" id="SSF49478">
    <property type="entry name" value="Cna protein B-type domain"/>
    <property type="match status" value="10"/>
</dbReference>
<keyword evidence="8" id="KW-0812">Transmembrane</keyword>
<dbReference type="RefSeq" id="WP_034323133.1">
    <property type="nucleotide sequence ID" value="NZ_JOTP01000016.1"/>
</dbReference>
<dbReference type="Gene3D" id="2.60.40.10">
    <property type="entry name" value="Immunoglobulins"/>
    <property type="match status" value="10"/>
</dbReference>
<evidence type="ECO:0000256" key="1">
    <source>
        <dbReference type="ARBA" id="ARBA00004168"/>
    </source>
</evidence>
<dbReference type="Gene3D" id="2.60.40.740">
    <property type="match status" value="5"/>
</dbReference>
<evidence type="ECO:0000256" key="5">
    <source>
        <dbReference type="ARBA" id="ARBA00022729"/>
    </source>
</evidence>
<evidence type="ECO:0000313" key="10">
    <source>
        <dbReference type="EMBL" id="KEP25842.1"/>
    </source>
</evidence>
<dbReference type="InterPro" id="IPR041171">
    <property type="entry name" value="SDR_Ig"/>
</dbReference>
<keyword evidence="4" id="KW-0964">Secreted</keyword>
<keyword evidence="6" id="KW-0572">Peptidoglycan-anchor</keyword>
<dbReference type="SUPFAM" id="SSF49401">
    <property type="entry name" value="Bacterial adhesins"/>
    <property type="match status" value="6"/>
</dbReference>
<comment type="subcellular location">
    <subcellularLocation>
        <location evidence="1">Secreted</location>
        <location evidence="1">Cell wall</location>
        <topology evidence="1">Peptidoglycan-anchor</topology>
    </subcellularLocation>
</comment>
<comment type="caution">
    <text evidence="10">The sequence shown here is derived from an EMBL/GenBank/DDBJ whole genome shotgun (WGS) entry which is preliminary data.</text>
</comment>
<dbReference type="Pfam" id="PF05737">
    <property type="entry name" value="Collagen_bind"/>
    <property type="match status" value="5"/>
</dbReference>
<name>A0A081L9B6_9BACI</name>
<evidence type="ECO:0000259" key="9">
    <source>
        <dbReference type="PROSITE" id="PS50847"/>
    </source>
</evidence>
<evidence type="ECO:0000313" key="11">
    <source>
        <dbReference type="Proteomes" id="UP000028091"/>
    </source>
</evidence>
<dbReference type="Pfam" id="PF00746">
    <property type="entry name" value="Gram_pos_anchor"/>
    <property type="match status" value="1"/>
</dbReference>
<dbReference type="NCBIfam" id="TIGR01167">
    <property type="entry name" value="LPXTG_anchor"/>
    <property type="match status" value="1"/>
</dbReference>
<dbReference type="PROSITE" id="PS50847">
    <property type="entry name" value="GRAM_POS_ANCHORING"/>
    <property type="match status" value="1"/>
</dbReference>
<keyword evidence="8" id="KW-1133">Transmembrane helix</keyword>
<evidence type="ECO:0000256" key="6">
    <source>
        <dbReference type="ARBA" id="ARBA00023088"/>
    </source>
</evidence>
<dbReference type="GO" id="GO:0007155">
    <property type="term" value="P:cell adhesion"/>
    <property type="evidence" value="ECO:0007669"/>
    <property type="project" value="InterPro"/>
</dbReference>
<dbReference type="InterPro" id="IPR019931">
    <property type="entry name" value="LPXTG_anchor"/>
</dbReference>
<comment type="similarity">
    <text evidence="2">Belongs to the serine-aspartate repeat-containing protein (SDr) family.</text>
</comment>
<evidence type="ECO:0000256" key="2">
    <source>
        <dbReference type="ARBA" id="ARBA00007257"/>
    </source>
</evidence>
<dbReference type="Gene3D" id="2.60.40.1280">
    <property type="match status" value="2"/>
</dbReference>
<accession>A0A081L9B6</accession>
<sequence>MKRILSLTLIIVLVIQSSILGILPLANAQAKEFQQKDIYRSIEFADNEGNILSDNEDQKISKAIVHWSTKGIDIKKGYPYVLSLPSTVQVEKEQKDSIIVNQIHVGDYTVSKQNEVTVVLKEDVELDPNLEGSFVFDITSTAEQKEETKQNQSKENLVTDDSIKAEQENTSKVKEDTQPKQKQSNEDELLKNKVEVSKSLGLQSATQQTLIKENILTDAHLMYEDQQGNPVDRPDINSLISMNYEWALPNGHSYTGGDEFHFKVPDELVIYEKINRLEMKFNQATIGYFSVDESGNASIEFTDFIKQYSNIHGTLQIWTKLDQQTVITEDKEIIITPIEGKDTVSIPINYLPSGPNVSKKGEPNRSYNAETIQWTVDFNMDLDDVKQAKLVDPIQNGQSLKKDSMKLYRVDTKLNGETSIGQLVDESHYTIGQTADGQDFTIEFKDEVHLAYRLVYETDITDQDQSTFRNKASLVSADKVISAAEGTVNVTRGSPLEKRAAHYDPVTQTITWEIRYNYNEKTIAKKDAFLEDFFNGTQELISGSFQVKEVTIDQNGAESGTKDYEGYTIQDQKKGDQNGFAFQFNHDIQSAYLITYQTKATERIFEAEQIVNTVTTGDQSKQANQRIDQQILTKHHGTPNYKNKTIPWSITFNKDQQTMNNLTIKDTFTNEGLTLQKDSLKVMTGNTVLEEGTDYQIVEHENGFDIQFAKEIKTEHTITYTTSFDYEKRADKDQKNLRNHVKLEWTNEDGKDLTKENDSVFTPDTYTQSNGFKNGSYNAKTKEITWNIGVNYNLKHLDEARIEDFIQGNQRLIKDSITIYSLDLQGGENGTEEKEVLAKEDYEIKFLENAKGETGFEVIFKKAIDSPYKITYKTSLEGMNLVEKTYENTATLYEGNTKESDVNATVSIPNGGKYTSKSGNQQGKVIDWRLNINFGQSTVQDATIIDHPSANQALIENSFHLYTTTIDEKGQVTKKDELEKGKDFELNLELNPDSFQIQFKEEITRPYILEYQSLILDKVGSTLQNEVTFRGENVQEIKKESEASIVVKRTAGMGDGTGAVGALTIKKVDASSGKALKGASFSLLDTASGIVIGTKTTDEEGSLIFDRLLYGDYTVTEVKAPDGYIKSNEPIHVSIDQPYESGDQAKTGNVMTVQNQEIKQHVKLTKKDKDTGAALENAEFELKNEAGDTIQTNLKTDENGEILFKDLEPGSYYFVETKAPKGYQLNTQKWPFTIKENQTETTTVTAVNDIVKGSVELSKMGEGGERLAGAQFKLLDKDGHELDGTLVTGKDGKITMNELRPGAYQLIETKAPEGYELDDTPLKFEVPLDPKEPVIISKKNLYQTSALEVMKEGEDGKKLQGVRFEVIDQNGEVVRKELKTDQDGKLFINNLKPGKYQLVETESVEGYQKKSTPYPFTIEVAQKTPTEMKVINDLKTGAVQLTKLGEKNDVLEGAEFKLLDANGKEIEAGLVTDRDGKITINDLKPGTYQFVETKAPFGHELDETPVTFAIPFNPQKMVSVTKENSRTTGGVLLHKKGEDGKSLEGVVFDLSDANGKIVAGGEGIATNQDGKIVFSGLKPGTYQFVERKSIEGYELSETPLVFEVKLGQKELIHVEAINQLKKGSVELTKIGEEKERLKGAEFTLLNDNGKELMSGLKTNEKGIITVNDLRPGAYQLVETKAPFGHELDSEPVDFKIDFNPSKMVKVTKENILMTSAVKLQKKGEDGQLLTGVTFDLIDEHDKRIKKGLKTDQNGQLTVDQLKPGTYRFVETASIAGYELDQTPIPFTIHLGQDKPAKVEMINQLTPGAVELTKVDDKGHKLENAEFSLLNGEGKTLQKSLVTDQAGKININDLKPGDYQFIETKAPHGYQLDDKPILFTIEKNQQQPLQLTAKNQLILGSLRIIKVDQQTDRTLKGAAFDIREKAGKTIQSVTTGKDGETIVKGLKPGDYILTETRAPNGYVPLKKPIEFTIEMGQVEIKTMIVKNSPVKNEQDHSNPPSSHKGDQNPPHHTNDELPKTGEEWLRYLMYAGILLVASGTVLLVVRRRATQ</sequence>
<dbReference type="PANTHER" id="PTHR36108:SF13">
    <property type="entry name" value="COLOSSIN-B-RELATED"/>
    <property type="match status" value="1"/>
</dbReference>
<dbReference type="OrthoDB" id="2056845at2"/>
<keyword evidence="5" id="KW-0732">Signal</keyword>
<dbReference type="eggNOG" id="COG4932">
    <property type="taxonomic scope" value="Bacteria"/>
</dbReference>
<feature type="region of interest" description="Disordered" evidence="7">
    <location>
        <begin position="143"/>
        <end position="190"/>
    </location>
</feature>
<evidence type="ECO:0000256" key="7">
    <source>
        <dbReference type="SAM" id="MobiDB-lite"/>
    </source>
</evidence>
<dbReference type="GO" id="GO:0005518">
    <property type="term" value="F:collagen binding"/>
    <property type="evidence" value="ECO:0007669"/>
    <property type="project" value="InterPro"/>
</dbReference>
<feature type="region of interest" description="Disordered" evidence="7">
    <location>
        <begin position="1988"/>
        <end position="2017"/>
    </location>
</feature>
<dbReference type="InterPro" id="IPR008456">
    <property type="entry name" value="Collagen-bd_dom"/>
</dbReference>
<protein>
    <submittedName>
        <fullName evidence="10">Adhesin</fullName>
    </submittedName>
</protein>
<dbReference type="PANTHER" id="PTHR36108">
    <property type="entry name" value="COLOSSIN-B-RELATED"/>
    <property type="match status" value="1"/>
</dbReference>
<dbReference type="InterPro" id="IPR011252">
    <property type="entry name" value="Fibrogen-bd_dom1"/>
</dbReference>
<keyword evidence="11" id="KW-1185">Reference proteome</keyword>
<proteinExistence type="inferred from homology"/>
<evidence type="ECO:0000256" key="3">
    <source>
        <dbReference type="ARBA" id="ARBA00022512"/>
    </source>
</evidence>
<dbReference type="InterPro" id="IPR013783">
    <property type="entry name" value="Ig-like_fold"/>
</dbReference>
<evidence type="ECO:0000256" key="4">
    <source>
        <dbReference type="ARBA" id="ARBA00022525"/>
    </source>
</evidence>